<gene>
    <name evidence="6" type="ORF">J2S90_004675</name>
    <name evidence="7" type="ORF">J2S93_004529</name>
</gene>
<dbReference type="EC" id="1.1.1.369" evidence="6"/>
<dbReference type="InterPro" id="IPR055170">
    <property type="entry name" value="GFO_IDH_MocA-like_dom"/>
</dbReference>
<dbReference type="EMBL" id="JAUSRG010000025">
    <property type="protein sequence ID" value="MDP9907680.1"/>
    <property type="molecule type" value="Genomic_DNA"/>
</dbReference>
<dbReference type="Gene3D" id="3.40.50.720">
    <property type="entry name" value="NAD(P)-binding Rossmann-like Domain"/>
    <property type="match status" value="1"/>
</dbReference>
<evidence type="ECO:0000313" key="8">
    <source>
        <dbReference type="Proteomes" id="UP001230951"/>
    </source>
</evidence>
<dbReference type="SUPFAM" id="SSF51735">
    <property type="entry name" value="NAD(P)-binding Rossmann-fold domains"/>
    <property type="match status" value="1"/>
</dbReference>
<dbReference type="Proteomes" id="UP001242995">
    <property type="component" value="Unassembled WGS sequence"/>
</dbReference>
<evidence type="ECO:0000256" key="2">
    <source>
        <dbReference type="ARBA" id="ARBA00023002"/>
    </source>
</evidence>
<organism evidence="6 9">
    <name type="scientific">Arthrobacter bambusae</name>
    <dbReference type="NCBI Taxonomy" id="1338426"/>
    <lineage>
        <taxon>Bacteria</taxon>
        <taxon>Bacillati</taxon>
        <taxon>Actinomycetota</taxon>
        <taxon>Actinomycetes</taxon>
        <taxon>Micrococcales</taxon>
        <taxon>Micrococcaceae</taxon>
        <taxon>Arthrobacter</taxon>
    </lineage>
</organism>
<dbReference type="AlphaFoldDB" id="A0AAW8DMT9"/>
<dbReference type="InterPro" id="IPR030827">
    <property type="entry name" value="Myo_inos_IolG"/>
</dbReference>
<evidence type="ECO:0000313" key="7">
    <source>
        <dbReference type="EMBL" id="MDQ0183070.1"/>
    </source>
</evidence>
<dbReference type="NCBIfam" id="TIGR04380">
    <property type="entry name" value="myo_inos_iolG"/>
    <property type="match status" value="1"/>
</dbReference>
<dbReference type="SUPFAM" id="SSF55347">
    <property type="entry name" value="Glyceraldehyde-3-phosphate dehydrogenase-like, C-terminal domain"/>
    <property type="match status" value="1"/>
</dbReference>
<keyword evidence="3" id="KW-0520">NAD</keyword>
<name>A0AAW8DMT9_9MICC</name>
<dbReference type="EMBL" id="JAUSTF010000019">
    <property type="protein sequence ID" value="MDQ0183070.1"/>
    <property type="molecule type" value="Genomic_DNA"/>
</dbReference>
<dbReference type="Pfam" id="PF01408">
    <property type="entry name" value="GFO_IDH_MocA"/>
    <property type="match status" value="1"/>
</dbReference>
<dbReference type="Gene3D" id="3.30.360.10">
    <property type="entry name" value="Dihydrodipicolinate Reductase, domain 2"/>
    <property type="match status" value="1"/>
</dbReference>
<evidence type="ECO:0000313" key="9">
    <source>
        <dbReference type="Proteomes" id="UP001242995"/>
    </source>
</evidence>
<evidence type="ECO:0000259" key="4">
    <source>
        <dbReference type="Pfam" id="PF01408"/>
    </source>
</evidence>
<dbReference type="PANTHER" id="PTHR42840:SF3">
    <property type="entry name" value="BINDING ROSSMANN FOLD OXIDOREDUCTASE, PUTATIVE (AFU_ORTHOLOGUE AFUA_2G10240)-RELATED"/>
    <property type="match status" value="1"/>
</dbReference>
<evidence type="ECO:0000256" key="1">
    <source>
        <dbReference type="ARBA" id="ARBA00010928"/>
    </source>
</evidence>
<evidence type="ECO:0000256" key="3">
    <source>
        <dbReference type="ARBA" id="ARBA00023027"/>
    </source>
</evidence>
<keyword evidence="2 6" id="KW-0560">Oxidoreductase</keyword>
<dbReference type="EC" id="1.1.1.18" evidence="6"/>
<accession>A0AAW8DMT9</accession>
<dbReference type="PANTHER" id="PTHR42840">
    <property type="entry name" value="NAD(P)-BINDING ROSSMANN-FOLD SUPERFAMILY PROTEIN-RELATED"/>
    <property type="match status" value="1"/>
</dbReference>
<dbReference type="Pfam" id="PF22725">
    <property type="entry name" value="GFO_IDH_MocA_C3"/>
    <property type="match status" value="1"/>
</dbReference>
<keyword evidence="8" id="KW-1185">Reference proteome</keyword>
<dbReference type="InterPro" id="IPR000683">
    <property type="entry name" value="Gfo/Idh/MocA-like_OxRdtase_N"/>
</dbReference>
<dbReference type="RefSeq" id="WP_306964430.1">
    <property type="nucleotide sequence ID" value="NZ_JAUSRG010000025.1"/>
</dbReference>
<feature type="domain" description="Gfo/Idh/MocA-like oxidoreductase N-terminal" evidence="4">
    <location>
        <begin position="7"/>
        <end position="124"/>
    </location>
</feature>
<protein>
    <submittedName>
        <fullName evidence="6">Myo-inositol 2-dehydrogenase/D-chiro-inositol 1-dehydrogenase</fullName>
        <ecNumber evidence="6">1.1.1.18</ecNumber>
        <ecNumber evidence="6">1.1.1.369</ecNumber>
    </submittedName>
</protein>
<dbReference type="GO" id="GO:0050112">
    <property type="term" value="F:inositol 2-dehydrogenase (NAD+) activity"/>
    <property type="evidence" value="ECO:0007669"/>
    <property type="project" value="UniProtKB-EC"/>
</dbReference>
<proteinExistence type="inferred from homology"/>
<evidence type="ECO:0000259" key="5">
    <source>
        <dbReference type="Pfam" id="PF22725"/>
    </source>
</evidence>
<reference evidence="6 8" key="1">
    <citation type="submission" date="2023-07" db="EMBL/GenBank/DDBJ databases">
        <title>Sorghum-associated microbial communities from plants grown in Nebraska, USA.</title>
        <authorList>
            <person name="Schachtman D."/>
        </authorList>
    </citation>
    <scope>NUCLEOTIDE SEQUENCE</scope>
    <source>
        <strain evidence="6">DS1006</strain>
        <strain evidence="7 8">DS1016</strain>
    </source>
</reference>
<comment type="similarity">
    <text evidence="1">Belongs to the Gfo/Idh/MocA family.</text>
</comment>
<dbReference type="Proteomes" id="UP001230951">
    <property type="component" value="Unassembled WGS sequence"/>
</dbReference>
<dbReference type="InterPro" id="IPR036291">
    <property type="entry name" value="NAD(P)-bd_dom_sf"/>
</dbReference>
<evidence type="ECO:0000313" key="6">
    <source>
        <dbReference type="EMBL" id="MDP9907680.1"/>
    </source>
</evidence>
<feature type="domain" description="GFO/IDH/MocA-like oxidoreductase" evidence="5">
    <location>
        <begin position="133"/>
        <end position="252"/>
    </location>
</feature>
<comment type="caution">
    <text evidence="6">The sequence shown here is derived from an EMBL/GenBank/DDBJ whole genome shotgun (WGS) entry which is preliminary data.</text>
</comment>
<dbReference type="GO" id="GO:0000166">
    <property type="term" value="F:nucleotide binding"/>
    <property type="evidence" value="ECO:0007669"/>
    <property type="project" value="InterPro"/>
</dbReference>
<sequence>MSTDRPLKVALFGSGRIGQVHARNIAAHPDLELAWIADPFIEGARTLAAGTGAIAVETADEVFANGDLDAVVIGSPTSTHVELISRAMAQGVAALCEKPIDLDIDRALACRDVIKGNNTPLMLGFNRRFDPNFAAIQRRVVAGEIGRLEQLTIISRDPAPAPAAYIATSGGIFRDMSIHDLDMARFFVPDIVEVSAAGANVFCDYIEEAGDFDSVVITLRGRDGELVTITNSRHSAYGYDQRLEAFGSEGMLNANNVAPTTVRKYGAAGAEEADAYLPFFLERYAEAYRNELDSFARAIRSGTACSPGFDDGLQALALANAAEESARSGRAVRIENSVKVENAVKIGQP</sequence>